<evidence type="ECO:0000313" key="2">
    <source>
        <dbReference type="Proteomes" id="UP001046399"/>
    </source>
</evidence>
<reference evidence="1" key="1">
    <citation type="submission" date="2021-06" db="EMBL/GenBank/DDBJ databases">
        <authorList>
            <person name="Xu H."/>
        </authorList>
    </citation>
    <scope>NUCLEOTIDE SEQUENCE</scope>
</reference>
<dbReference type="KEGG" id="vg:77936635"/>
<name>A0A8F3HMM9_9CAUD</name>
<dbReference type="Proteomes" id="UP001046399">
    <property type="component" value="Segment"/>
</dbReference>
<organism evidence="1 2">
    <name type="scientific">Staphylococcus phage JPL-50</name>
    <dbReference type="NCBI Taxonomy" id="2851077"/>
    <lineage>
        <taxon>Viruses</taxon>
        <taxon>Duplodnaviria</taxon>
        <taxon>Heunggongvirae</taxon>
        <taxon>Uroviricota</taxon>
        <taxon>Caudoviricetes</taxon>
        <taxon>Rountreeviridae</taxon>
        <taxon>Rakietenvirinae</taxon>
        <taxon>Rosenblumvirus</taxon>
        <taxon>Rosenblumvirus jpl50</taxon>
    </lineage>
</organism>
<proteinExistence type="predicted"/>
<sequence length="34" mass="4028">MMVKCNLQFMNMKTKKVKKVTQSTLVKYNFNTIS</sequence>
<dbReference type="EMBL" id="MZ359091">
    <property type="protein sequence ID" value="QWY14486.1"/>
    <property type="molecule type" value="Genomic_DNA"/>
</dbReference>
<dbReference type="RefSeq" id="YP_010660616.1">
    <property type="nucleotide sequence ID" value="NC_070878.1"/>
</dbReference>
<dbReference type="GeneID" id="77936635"/>
<accession>A0A8F3HMM9</accession>
<keyword evidence="2" id="KW-1185">Reference proteome</keyword>
<evidence type="ECO:0000313" key="1">
    <source>
        <dbReference type="EMBL" id="QWY14486.1"/>
    </source>
</evidence>
<protein>
    <submittedName>
        <fullName evidence="1">Uncharacterized protein</fullName>
    </submittedName>
</protein>